<feature type="signal peptide" evidence="1">
    <location>
        <begin position="1"/>
        <end position="21"/>
    </location>
</feature>
<keyword evidence="1" id="KW-0732">Signal</keyword>
<proteinExistence type="predicted"/>
<comment type="caution">
    <text evidence="2">The sequence shown here is derived from an EMBL/GenBank/DDBJ whole genome shotgun (WGS) entry which is preliminary data.</text>
</comment>
<evidence type="ECO:0000313" key="2">
    <source>
        <dbReference type="EMBL" id="MBB4804553.1"/>
    </source>
</evidence>
<dbReference type="AlphaFoldDB" id="A0A7W7J289"/>
<reference evidence="2 3" key="1">
    <citation type="submission" date="2020-08" db="EMBL/GenBank/DDBJ databases">
        <title>Functional genomics of gut bacteria from endangered species of beetles.</title>
        <authorList>
            <person name="Carlos-Shanley C."/>
        </authorList>
    </citation>
    <scope>NUCLEOTIDE SEQUENCE [LARGE SCALE GENOMIC DNA]</scope>
    <source>
        <strain evidence="2 3">S00142</strain>
    </source>
</reference>
<accession>A0A7W7J289</accession>
<sequence length="278" mass="31201">MKKILRIIFAMLLLNAAPFLGQPVSRNEDPSTDIKSLEISFYKTTSIVFPYAIKSMDKGSGDILVQKAKGVENILLVKAGKKGFVQTNLTVVTADSRFYVFVLNYNDDCPDLNIAIDNRTAANHGAAFPAEIENQQKIEQFAGLALSKKKKLDGLKRSKFEMKLTVSGIFIHDDIMYFRLAVENASKINYEIDQLRFFIRDQKKSRRTASQEIEIMPVFALNELKTVADKSEAAAVYALPKFTIPEQRCLTIQLIENNGGRHLEVDIKGSFAGKIFPL</sequence>
<evidence type="ECO:0000256" key="1">
    <source>
        <dbReference type="SAM" id="SignalP"/>
    </source>
</evidence>
<dbReference type="NCBIfam" id="TIGR03780">
    <property type="entry name" value="Bac_Flav_CT_N"/>
    <property type="match status" value="1"/>
</dbReference>
<dbReference type="Pfam" id="PF13595">
    <property type="entry name" value="DUF4138"/>
    <property type="match status" value="1"/>
</dbReference>
<dbReference type="InterPro" id="IPR022298">
    <property type="entry name" value="Conjug_transposon_TraN"/>
</dbReference>
<gene>
    <name evidence="2" type="ORF">HNP37_004650</name>
</gene>
<protein>
    <submittedName>
        <fullName evidence="2">Conjugative transposon TraN protein</fullName>
    </submittedName>
</protein>
<name>A0A7W7J289_9FLAO</name>
<dbReference type="EMBL" id="JACHLD010000011">
    <property type="protein sequence ID" value="MBB4804553.1"/>
    <property type="molecule type" value="Genomic_DNA"/>
</dbReference>
<dbReference type="RefSeq" id="WP_184167885.1">
    <property type="nucleotide sequence ID" value="NZ_JACHLD010000011.1"/>
</dbReference>
<feature type="chain" id="PRO_5030567832" evidence="1">
    <location>
        <begin position="22"/>
        <end position="278"/>
    </location>
</feature>
<dbReference type="Proteomes" id="UP000561681">
    <property type="component" value="Unassembled WGS sequence"/>
</dbReference>
<keyword evidence="3" id="KW-1185">Reference proteome</keyword>
<evidence type="ECO:0000313" key="3">
    <source>
        <dbReference type="Proteomes" id="UP000561681"/>
    </source>
</evidence>
<organism evidence="2 3">
    <name type="scientific">Flavobacterium nitrogenifigens</name>
    <dbReference type="NCBI Taxonomy" id="1617283"/>
    <lineage>
        <taxon>Bacteria</taxon>
        <taxon>Pseudomonadati</taxon>
        <taxon>Bacteroidota</taxon>
        <taxon>Flavobacteriia</taxon>
        <taxon>Flavobacteriales</taxon>
        <taxon>Flavobacteriaceae</taxon>
        <taxon>Flavobacterium</taxon>
    </lineage>
</organism>